<dbReference type="Proteomes" id="UP000245207">
    <property type="component" value="Unassembled WGS sequence"/>
</dbReference>
<evidence type="ECO:0000313" key="3">
    <source>
        <dbReference type="Proteomes" id="UP000245207"/>
    </source>
</evidence>
<dbReference type="GO" id="GO:0055028">
    <property type="term" value="C:cortical microtubule"/>
    <property type="evidence" value="ECO:0007669"/>
    <property type="project" value="TreeGrafter"/>
</dbReference>
<protein>
    <submittedName>
        <fullName evidence="2">Uncharacterized protein</fullName>
    </submittedName>
</protein>
<keyword evidence="3" id="KW-1185">Reference proteome</keyword>
<sequence>MPISPARRYSPGRELRSDSHKRGRSLENGISFKHRERDDDDDLALFNEVQTRETDNFLLQTNDDFEDTFVTNLRHFSDHKLGINVTTRGESSDLLNAEDEKNDYEWLITPPDTPLFSSLDDDAPQVTLAQRGRPRAQPITISRSSTMEKSHRSSRGSPSPNRLSSSPRSREPTFQPRSRASSVPSSSPPPTRTPITGSSPISRRPSSPSSKPSTPPPRASTPTSRRLSTGSVSTVSTGARGVSPVKTSSRGNSASPKVRAWQANIPGFSTEAPPNLRTSLADRPASYVRGSSPASKNGRHSKSPSAPRSISSSHSHDRDRFSSYSKGSVVSSADDDVESLPSVIVDGSELSNSKRASGIRNNKAPFAQKPIKTVSSSSAPKRSFDQALRQMDHRKGPRNMFRPLLSSVPSTNFYAGKASPAWNSSVTTSSNASSDLGTSGPHDMEESELIEDDATSEFVKVTDCNVGDEVFMFEETGALDEDLGNETYNNSSSVKIEGFKEDLALDSQLDRSENLAQHDTAISVVSDDDFAEGDELKVMLICTRCGCSFSVIQHTEDDIKLCANCRKSDSSLASIVAMVSSQAEATKSDKDHESFNIVKPQMTVGEVESPEVISRGEAQSEQHENLIKDCETSASSHTRPQLKECEQKQASHEVISQPSYRDVGDEQIQHTTELPSSKVDSLKGEGISIVLKRSTSVLGPVIRSGNFSASSMSYDDFSYARDSTNSLRSSFGRGSASASSSVDFGPRFHRQSSSRKSDIESYKYDPMNVKHRRSVSSLSGASSHAFHPSSVGTSTLDSSEVPIIPVETYVADPASVVHRENQSKNNTATENDGVVSIETTIDSGEVHLSQSSNIEEPAQFPKVEDVGDDTSALTTCTSENPEELGIDNNALTACSVKEGTSIDHCVETTDVTEAQLDAISEGELDQTCSSSSNASQSSVSQRSERSIEEFQDPPVPAALGEDMAAPATDCDNSNHSSSITEESTVLVEGQRGTKGRSLTLEEATDTILFCSSIVQNLAYEAATVAIEKETPPDPSDNNGSWPLIPAVGKGYSDRKEVQPRKTSKRSSKSQKTRQKKTMETDSTKVPITTNTADEADLPKTRIVYPNNKENTVPPKLESKCNCVIM</sequence>
<evidence type="ECO:0000313" key="2">
    <source>
        <dbReference type="EMBL" id="PWA36796.1"/>
    </source>
</evidence>
<feature type="compositionally biased region" description="Low complexity" evidence="1">
    <location>
        <begin position="322"/>
        <end position="332"/>
    </location>
</feature>
<feature type="compositionally biased region" description="Low complexity" evidence="1">
    <location>
        <begin position="155"/>
        <end position="167"/>
    </location>
</feature>
<feature type="compositionally biased region" description="Low complexity" evidence="1">
    <location>
        <begin position="929"/>
        <end position="941"/>
    </location>
</feature>
<feature type="compositionally biased region" description="Low complexity" evidence="1">
    <location>
        <begin position="423"/>
        <end position="434"/>
    </location>
</feature>
<comment type="caution">
    <text evidence="2">The sequence shown here is derived from an EMBL/GenBank/DDBJ whole genome shotgun (WGS) entry which is preliminary data.</text>
</comment>
<feature type="region of interest" description="Disordered" evidence="1">
    <location>
        <begin position="728"/>
        <end position="762"/>
    </location>
</feature>
<feature type="region of interest" description="Disordered" evidence="1">
    <location>
        <begin position="1"/>
        <end position="33"/>
    </location>
</feature>
<feature type="region of interest" description="Disordered" evidence="1">
    <location>
        <begin position="1028"/>
        <end position="1098"/>
    </location>
</feature>
<evidence type="ECO:0000256" key="1">
    <source>
        <dbReference type="SAM" id="MobiDB-lite"/>
    </source>
</evidence>
<feature type="region of interest" description="Disordered" evidence="1">
    <location>
        <begin position="128"/>
        <end position="339"/>
    </location>
</feature>
<reference evidence="2 3" key="1">
    <citation type="journal article" date="2018" name="Mol. Plant">
        <title>The genome of Artemisia annua provides insight into the evolution of Asteraceae family and artemisinin biosynthesis.</title>
        <authorList>
            <person name="Shen Q."/>
            <person name="Zhang L."/>
            <person name="Liao Z."/>
            <person name="Wang S."/>
            <person name="Yan T."/>
            <person name="Shi P."/>
            <person name="Liu M."/>
            <person name="Fu X."/>
            <person name="Pan Q."/>
            <person name="Wang Y."/>
            <person name="Lv Z."/>
            <person name="Lu X."/>
            <person name="Zhang F."/>
            <person name="Jiang W."/>
            <person name="Ma Y."/>
            <person name="Chen M."/>
            <person name="Hao X."/>
            <person name="Li L."/>
            <person name="Tang Y."/>
            <person name="Lv G."/>
            <person name="Zhou Y."/>
            <person name="Sun X."/>
            <person name="Brodelius P.E."/>
            <person name="Rose J.K.C."/>
            <person name="Tang K."/>
        </authorList>
    </citation>
    <scope>NUCLEOTIDE SEQUENCE [LARGE SCALE GENOMIC DNA]</scope>
    <source>
        <strain evidence="3">cv. Huhao1</strain>
        <tissue evidence="2">Leaf</tissue>
    </source>
</reference>
<name>A0A2U1KJ55_ARTAN</name>
<feature type="region of interest" description="Disordered" evidence="1">
    <location>
        <begin position="778"/>
        <end position="797"/>
    </location>
</feature>
<feature type="compositionally biased region" description="Polar residues" evidence="1">
    <location>
        <begin position="970"/>
        <end position="983"/>
    </location>
</feature>
<feature type="compositionally biased region" description="Low complexity" evidence="1">
    <location>
        <begin position="193"/>
        <end position="212"/>
    </location>
</feature>
<feature type="compositionally biased region" description="Polar residues" evidence="1">
    <location>
        <begin position="1083"/>
        <end position="1092"/>
    </location>
</feature>
<feature type="compositionally biased region" description="Basic and acidic residues" evidence="1">
    <location>
        <begin position="641"/>
        <end position="651"/>
    </location>
</feature>
<dbReference type="PANTHER" id="PTHR31949">
    <property type="entry name" value="GASTRIC MUCIN-LIKE PROTEIN"/>
    <property type="match status" value="1"/>
</dbReference>
<feature type="compositionally biased region" description="Low complexity" evidence="1">
    <location>
        <begin position="176"/>
        <end position="185"/>
    </location>
</feature>
<feature type="compositionally biased region" description="Basic and acidic residues" evidence="1">
    <location>
        <begin position="11"/>
        <end position="20"/>
    </location>
</feature>
<feature type="compositionally biased region" description="Polar residues" evidence="1">
    <location>
        <begin position="245"/>
        <end position="255"/>
    </location>
</feature>
<dbReference type="AlphaFoldDB" id="A0A2U1KJ55"/>
<dbReference type="EMBL" id="PKPP01017647">
    <property type="protein sequence ID" value="PWA36796.1"/>
    <property type="molecule type" value="Genomic_DNA"/>
</dbReference>
<organism evidence="2 3">
    <name type="scientific">Artemisia annua</name>
    <name type="common">Sweet wormwood</name>
    <dbReference type="NCBI Taxonomy" id="35608"/>
    <lineage>
        <taxon>Eukaryota</taxon>
        <taxon>Viridiplantae</taxon>
        <taxon>Streptophyta</taxon>
        <taxon>Embryophyta</taxon>
        <taxon>Tracheophyta</taxon>
        <taxon>Spermatophyta</taxon>
        <taxon>Magnoliopsida</taxon>
        <taxon>eudicotyledons</taxon>
        <taxon>Gunneridae</taxon>
        <taxon>Pentapetalae</taxon>
        <taxon>asterids</taxon>
        <taxon>campanulids</taxon>
        <taxon>Asterales</taxon>
        <taxon>Asteraceae</taxon>
        <taxon>Asteroideae</taxon>
        <taxon>Anthemideae</taxon>
        <taxon>Artemisiinae</taxon>
        <taxon>Artemisia</taxon>
    </lineage>
</organism>
<dbReference type="GO" id="GO:0043622">
    <property type="term" value="P:cortical microtubule organization"/>
    <property type="evidence" value="ECO:0007669"/>
    <property type="project" value="TreeGrafter"/>
</dbReference>
<feature type="compositionally biased region" description="Basic residues" evidence="1">
    <location>
        <begin position="1061"/>
        <end position="1075"/>
    </location>
</feature>
<dbReference type="OrthoDB" id="1929779at2759"/>
<gene>
    <name evidence="2" type="ORF">CTI12_AA596430</name>
</gene>
<feature type="compositionally biased region" description="Low complexity" evidence="1">
    <location>
        <begin position="728"/>
        <end position="741"/>
    </location>
</feature>
<dbReference type="STRING" id="35608.A0A2U1KJ55"/>
<proteinExistence type="predicted"/>
<feature type="compositionally biased region" description="Low complexity" evidence="1">
    <location>
        <begin position="220"/>
        <end position="243"/>
    </location>
</feature>
<feature type="compositionally biased region" description="Low complexity" evidence="1">
    <location>
        <begin position="303"/>
        <end position="313"/>
    </location>
</feature>
<feature type="region of interest" description="Disordered" evidence="1">
    <location>
        <begin position="922"/>
        <end position="995"/>
    </location>
</feature>
<dbReference type="PANTHER" id="PTHR31949:SF38">
    <property type="match status" value="1"/>
</dbReference>
<feature type="region of interest" description="Disordered" evidence="1">
    <location>
        <begin position="631"/>
        <end position="658"/>
    </location>
</feature>
<accession>A0A2U1KJ55</accession>
<feature type="region of interest" description="Disordered" evidence="1">
    <location>
        <begin position="419"/>
        <end position="444"/>
    </location>
</feature>